<evidence type="ECO:0000313" key="3">
    <source>
        <dbReference type="Proteomes" id="UP000314982"/>
    </source>
</evidence>
<dbReference type="InterPro" id="IPR000477">
    <property type="entry name" value="RT_dom"/>
</dbReference>
<dbReference type="PROSITE" id="PS50878">
    <property type="entry name" value="RT_POL"/>
    <property type="match status" value="1"/>
</dbReference>
<evidence type="ECO:0000313" key="2">
    <source>
        <dbReference type="Ensembl" id="ENSHHUP00000048495.1"/>
    </source>
</evidence>
<dbReference type="PANTHER" id="PTHR47510">
    <property type="entry name" value="REVERSE TRANSCRIPTASE DOMAIN-CONTAINING PROTEIN"/>
    <property type="match status" value="1"/>
</dbReference>
<dbReference type="GeneTree" id="ENSGT01020000230367"/>
<dbReference type="Pfam" id="PF00078">
    <property type="entry name" value="RVT_1"/>
    <property type="match status" value="1"/>
</dbReference>
<reference evidence="2" key="2">
    <citation type="submission" date="2025-08" db="UniProtKB">
        <authorList>
            <consortium name="Ensembl"/>
        </authorList>
    </citation>
    <scope>IDENTIFICATION</scope>
</reference>
<dbReference type="STRING" id="62062.ENSHHUP00000048495"/>
<dbReference type="AlphaFoldDB" id="A0A4W5NGH0"/>
<dbReference type="InterPro" id="IPR015095">
    <property type="entry name" value="AlkB_hom8_N"/>
</dbReference>
<sequence length="679" mass="77120">MYTKPFSALLFGKSDHDSILLLPAYRQKLKQETPVLRSVQRWSDQSDSTLQDCFEHVDWAMFRTASDNNIDVYADSVSEFISKCISDVVPIATIKTFPNLKPWNDGSIRAKLKAQTTAFNQGKATGNMTEYKQCSYSRHKAIKQAKRQYRDKVESQFNGSDTRGMWQGLHSITDYKKKTSPVADHDVLLPDELNNFFARFEDNTVPPTRPATKTCGLTFTAANMSKTFKRVNPCKAAGPDGIPGRVLRACADQLAGVFTDIFNQSLSQSAVPTCFKRATIVPVSKKAKVTELNDYRPVALTSVIMKCFERLVKDHITSILPDTLDPLQFAYRPNRSTDDAIAITLHTALTHLDKRNTYVRMLFIDYSSAFNTIVPSKLIIKLKTLGLDPALYNWVLDFLTGRPQVVRVGNNTSTLLILNTGAPQGCVLSPLLYSLFTHDCVAKHASNSIIKFADDTTVVSLITNNDEMAYREEVRALGVWCQENNLSLNVNKTKEIIMDFRKQQRVHPPIHIDGTVVEKVERFKFLGVHITDKLKWSTHTDSVVKKAQQRLFNLRRLKKFWLVSKNTNFYRCTIESILSGRITTWYGNCSAHNRKALQRVVRTAQRITGGKLPALQDTYTTRCHRKAKKIIKDNNHPSHCLFTPLSSRRRGQYRCIKAGTKRLKNSFYLKAIRLLNSHH</sequence>
<accession>A0A4W5NGH0</accession>
<dbReference type="SUPFAM" id="SSF56672">
    <property type="entry name" value="DNA/RNA polymerases"/>
    <property type="match status" value="1"/>
</dbReference>
<evidence type="ECO:0000259" key="1">
    <source>
        <dbReference type="PROSITE" id="PS50878"/>
    </source>
</evidence>
<dbReference type="CDD" id="cd01650">
    <property type="entry name" value="RT_nLTR_like"/>
    <property type="match status" value="1"/>
</dbReference>
<reference evidence="2" key="3">
    <citation type="submission" date="2025-09" db="UniProtKB">
        <authorList>
            <consortium name="Ensembl"/>
        </authorList>
    </citation>
    <scope>IDENTIFICATION</scope>
</reference>
<dbReference type="Pfam" id="PF09004">
    <property type="entry name" value="ALKBH8_N"/>
    <property type="match status" value="1"/>
</dbReference>
<dbReference type="Ensembl" id="ENSHHUT00000050254.1">
    <property type="protein sequence ID" value="ENSHHUP00000048495.1"/>
    <property type="gene ID" value="ENSHHUG00000029389.1"/>
</dbReference>
<feature type="domain" description="Reverse transcriptase" evidence="1">
    <location>
        <begin position="264"/>
        <end position="530"/>
    </location>
</feature>
<reference evidence="3" key="1">
    <citation type="submission" date="2018-06" db="EMBL/GenBank/DDBJ databases">
        <title>Genome assembly of Danube salmon.</title>
        <authorList>
            <person name="Macqueen D.J."/>
            <person name="Gundappa M.K."/>
        </authorList>
    </citation>
    <scope>NUCLEOTIDE SEQUENCE [LARGE SCALE GENOMIC DNA]</scope>
</reference>
<dbReference type="Proteomes" id="UP000314982">
    <property type="component" value="Unassembled WGS sequence"/>
</dbReference>
<dbReference type="PANTHER" id="PTHR47510:SF3">
    <property type="entry name" value="ENDO_EXONUCLEASE_PHOSPHATASE DOMAIN-CONTAINING PROTEIN"/>
    <property type="match status" value="1"/>
</dbReference>
<name>A0A4W5NGH0_9TELE</name>
<dbReference type="GO" id="GO:0016706">
    <property type="term" value="F:2-oxoglutarate-dependent dioxygenase activity"/>
    <property type="evidence" value="ECO:0007669"/>
    <property type="project" value="InterPro"/>
</dbReference>
<dbReference type="GO" id="GO:0008168">
    <property type="term" value="F:methyltransferase activity"/>
    <property type="evidence" value="ECO:0007669"/>
    <property type="project" value="InterPro"/>
</dbReference>
<dbReference type="InterPro" id="IPR043502">
    <property type="entry name" value="DNA/RNA_pol_sf"/>
</dbReference>
<organism evidence="2 3">
    <name type="scientific">Hucho hucho</name>
    <name type="common">huchen</name>
    <dbReference type="NCBI Taxonomy" id="62062"/>
    <lineage>
        <taxon>Eukaryota</taxon>
        <taxon>Metazoa</taxon>
        <taxon>Chordata</taxon>
        <taxon>Craniata</taxon>
        <taxon>Vertebrata</taxon>
        <taxon>Euteleostomi</taxon>
        <taxon>Actinopterygii</taxon>
        <taxon>Neopterygii</taxon>
        <taxon>Teleostei</taxon>
        <taxon>Protacanthopterygii</taxon>
        <taxon>Salmoniformes</taxon>
        <taxon>Salmonidae</taxon>
        <taxon>Salmoninae</taxon>
        <taxon>Hucho</taxon>
    </lineage>
</organism>
<proteinExistence type="predicted"/>
<keyword evidence="3" id="KW-1185">Reference proteome</keyword>
<protein>
    <recommendedName>
        <fullName evidence="1">Reverse transcriptase domain-containing protein</fullName>
    </recommendedName>
</protein>